<dbReference type="Proteomes" id="UP000241454">
    <property type="component" value="Chromosome"/>
</dbReference>
<feature type="compositionally biased region" description="Basic and acidic residues" evidence="1">
    <location>
        <begin position="148"/>
        <end position="157"/>
    </location>
</feature>
<proteinExistence type="predicted"/>
<evidence type="ECO:0000313" key="3">
    <source>
        <dbReference type="Proteomes" id="UP000241454"/>
    </source>
</evidence>
<dbReference type="AlphaFoldDB" id="A0A2R4G384"/>
<evidence type="ECO:0000313" key="2">
    <source>
        <dbReference type="EMBL" id="AVT45314.1"/>
    </source>
</evidence>
<feature type="compositionally biased region" description="Low complexity" evidence="1">
    <location>
        <begin position="182"/>
        <end position="199"/>
    </location>
</feature>
<sequence>MQATADRVSKMGREQQIAWANTVTGAIRDRVLVMAGKWFEFDEARRRAIEICQEAYAGQVWKILKFSSWDEYFSTSFSDTRLYNSREERDSLIRTLKDNHFSYRMIAPMVNMSDRGVAKVYNSSAVSAGDPSIVEQVRTEFAPAQNEDSPKSSKDEQVSTEFTPAHSGESVASEAQVADVVSDTSSHAPAADTTSSSPAVQPKTKSLDGKDYSMPRSHDAMVADWMWMKSLKDMQGLTQRAIEARTGIPQTTVGRILREGEPNGHELAGLALKARRLSVEQALSRGMIADRMGLRFDAVEWLLDKQRDPAVRDVIDKSCLLDQQYGGKCRLIDGSEMRQIDIARLCGVSQSMVSQTLESLRRSYGLEQKDRKRLADEGQPDYDLPDNPSLADMSDHRAGQMESVYKREGETVNGYIPEAGPAQWARGVDEEIMRFDPTMPETATPYYTAYARCAADLLSHLNGPSNMVLSHSEVLDVEAARRLLETLESFSATLERGLPKLRRYVEQADLFADLEYDDDDEEEM</sequence>
<evidence type="ECO:0000256" key="1">
    <source>
        <dbReference type="SAM" id="MobiDB-lite"/>
    </source>
</evidence>
<dbReference type="CDD" id="cd00093">
    <property type="entry name" value="HTH_XRE"/>
    <property type="match status" value="1"/>
</dbReference>
<dbReference type="InterPro" id="IPR001387">
    <property type="entry name" value="Cro/C1-type_HTH"/>
</dbReference>
<protein>
    <submittedName>
        <fullName evidence="2">Uncharacterized protein</fullName>
    </submittedName>
</protein>
<dbReference type="EMBL" id="CP028341">
    <property type="protein sequence ID" value="AVT45314.1"/>
    <property type="molecule type" value="Genomic_DNA"/>
</dbReference>
<feature type="region of interest" description="Disordered" evidence="1">
    <location>
        <begin position="368"/>
        <end position="394"/>
    </location>
</feature>
<feature type="region of interest" description="Disordered" evidence="1">
    <location>
        <begin position="142"/>
        <end position="215"/>
    </location>
</feature>
<gene>
    <name evidence="2" type="ORF">C8077_04910</name>
</gene>
<reference evidence="2 3" key="1">
    <citation type="submission" date="2018-03" db="EMBL/GenBank/DDBJ databases">
        <authorList>
            <person name="Keele B.F."/>
        </authorList>
    </citation>
    <scope>NUCLEOTIDE SEQUENCE [LARGE SCALE GENOMIC DNA]</scope>
    <source>
        <strain evidence="2 3">1-11</strain>
    </source>
</reference>
<name>A0A2R4G384_BIFAD</name>
<accession>A0A2R4G384</accession>
<organism evidence="2 3">
    <name type="scientific">Bifidobacterium adolescentis</name>
    <dbReference type="NCBI Taxonomy" id="1680"/>
    <lineage>
        <taxon>Bacteria</taxon>
        <taxon>Bacillati</taxon>
        <taxon>Actinomycetota</taxon>
        <taxon>Actinomycetes</taxon>
        <taxon>Bifidobacteriales</taxon>
        <taxon>Bifidobacteriaceae</taxon>
        <taxon>Bifidobacterium</taxon>
    </lineage>
</organism>
<feature type="compositionally biased region" description="Basic and acidic residues" evidence="1">
    <location>
        <begin position="205"/>
        <end position="215"/>
    </location>
</feature>